<keyword evidence="3" id="KW-1185">Reference proteome</keyword>
<organism evidence="2 3">
    <name type="scientific">Nitrospira japonica</name>
    <dbReference type="NCBI Taxonomy" id="1325564"/>
    <lineage>
        <taxon>Bacteria</taxon>
        <taxon>Pseudomonadati</taxon>
        <taxon>Nitrospirota</taxon>
        <taxon>Nitrospiria</taxon>
        <taxon>Nitrospirales</taxon>
        <taxon>Nitrospiraceae</taxon>
        <taxon>Nitrospira</taxon>
    </lineage>
</organism>
<dbReference type="STRING" id="1325564.NSJP_3497"/>
<dbReference type="PANTHER" id="PTHR43827">
    <property type="entry name" value="2,5-DIKETO-D-GLUCONIC ACID REDUCTASE"/>
    <property type="match status" value="1"/>
</dbReference>
<dbReference type="PANTHER" id="PTHR43827:SF8">
    <property type="entry name" value="ALDO_KETO REDUCTASE FAMILY PROTEIN"/>
    <property type="match status" value="1"/>
</dbReference>
<dbReference type="OrthoDB" id="9804790at2"/>
<dbReference type="KEGG" id="nja:NSJP_3497"/>
<dbReference type="InterPro" id="IPR023210">
    <property type="entry name" value="NADP_OxRdtase_dom"/>
</dbReference>
<dbReference type="PRINTS" id="PR00069">
    <property type="entry name" value="ALDKETRDTASE"/>
</dbReference>
<dbReference type="EMBL" id="LT828648">
    <property type="protein sequence ID" value="SLM49664.1"/>
    <property type="molecule type" value="Genomic_DNA"/>
</dbReference>
<keyword evidence="2" id="KW-0560">Oxidoreductase</keyword>
<dbReference type="InterPro" id="IPR020471">
    <property type="entry name" value="AKR"/>
</dbReference>
<sequence>MMENSEDTVIAHNGIRLPSFMYGTAWKKEATTQLVVTAVQAGFRAIDTANQLIHYEEARVGEALGLLAEQGVSREGLFVQTKFTPLNGQDHRTPYDPRAAVSVQVEQSFESSLQHLRTDYVDSYVLHGPYGRRGLGPEDWEVWAAFERLYEAGKVKMIGISNVTSEQLALLCERAKVKPMVVQNRCYAAFGWDKGVREICQAQDIVYQGFSLLTANREVSIDPDIRAMAGRYGMGLAQLIFRFAMQIGMLPLTGTTNLQHMAEDLACRNFTLTDPDLREIESIGNR</sequence>
<evidence type="ECO:0000313" key="3">
    <source>
        <dbReference type="Proteomes" id="UP000192042"/>
    </source>
</evidence>
<dbReference type="Pfam" id="PF00248">
    <property type="entry name" value="Aldo_ket_red"/>
    <property type="match status" value="1"/>
</dbReference>
<dbReference type="Proteomes" id="UP000192042">
    <property type="component" value="Chromosome I"/>
</dbReference>
<reference evidence="2 3" key="1">
    <citation type="submission" date="2017-03" db="EMBL/GenBank/DDBJ databases">
        <authorList>
            <person name="Afonso C.L."/>
            <person name="Miller P.J."/>
            <person name="Scott M.A."/>
            <person name="Spackman E."/>
            <person name="Goraichik I."/>
            <person name="Dimitrov K.M."/>
            <person name="Suarez D.L."/>
            <person name="Swayne D.E."/>
        </authorList>
    </citation>
    <scope>NUCLEOTIDE SEQUENCE [LARGE SCALE GENOMIC DNA]</scope>
    <source>
        <strain evidence="2">Genome sequencing of Nitrospira japonica strain NJ11</strain>
    </source>
</reference>
<evidence type="ECO:0000313" key="2">
    <source>
        <dbReference type="EMBL" id="SLM49664.1"/>
    </source>
</evidence>
<dbReference type="InterPro" id="IPR036812">
    <property type="entry name" value="NAD(P)_OxRdtase_dom_sf"/>
</dbReference>
<dbReference type="EC" id="1.1.1.274" evidence="2"/>
<dbReference type="AlphaFoldDB" id="A0A1W1I9H1"/>
<feature type="domain" description="NADP-dependent oxidoreductase" evidence="1">
    <location>
        <begin position="26"/>
        <end position="283"/>
    </location>
</feature>
<dbReference type="Gene3D" id="3.20.20.100">
    <property type="entry name" value="NADP-dependent oxidoreductase domain"/>
    <property type="match status" value="1"/>
</dbReference>
<accession>A0A1W1I9H1</accession>
<name>A0A1W1I9H1_9BACT</name>
<dbReference type="GO" id="GO:0050580">
    <property type="term" value="F:2,5-didehydrogluconate reductase activity"/>
    <property type="evidence" value="ECO:0007669"/>
    <property type="project" value="UniProtKB-EC"/>
</dbReference>
<dbReference type="CDD" id="cd19071">
    <property type="entry name" value="AKR_AKR1-5-like"/>
    <property type="match status" value="1"/>
</dbReference>
<dbReference type="RefSeq" id="WP_080887851.1">
    <property type="nucleotide sequence ID" value="NZ_LT828648.1"/>
</dbReference>
<dbReference type="SUPFAM" id="SSF51430">
    <property type="entry name" value="NAD(P)-linked oxidoreductase"/>
    <property type="match status" value="1"/>
</dbReference>
<evidence type="ECO:0000259" key="1">
    <source>
        <dbReference type="Pfam" id="PF00248"/>
    </source>
</evidence>
<gene>
    <name evidence="2" type="ORF">NSJP_3497</name>
</gene>
<proteinExistence type="predicted"/>
<protein>
    <submittedName>
        <fullName evidence="2">Putative 2,5-diketo-D-gluconic acid reductase</fullName>
        <ecNumber evidence="2">1.1.1.274</ecNumber>
    </submittedName>
</protein>